<dbReference type="Gene3D" id="2.120.10.30">
    <property type="entry name" value="TolB, C-terminal domain"/>
    <property type="match status" value="1"/>
</dbReference>
<evidence type="ECO:0000313" key="3">
    <source>
        <dbReference type="Proteomes" id="UP000276437"/>
    </source>
</evidence>
<keyword evidence="3" id="KW-1185">Reference proteome</keyword>
<evidence type="ECO:0000256" key="1">
    <source>
        <dbReference type="SAM" id="Phobius"/>
    </source>
</evidence>
<name>A0A348ANC4_9FIRM</name>
<dbReference type="EMBL" id="AP018449">
    <property type="protein sequence ID" value="BBB92572.1"/>
    <property type="molecule type" value="Genomic_DNA"/>
</dbReference>
<dbReference type="InterPro" id="IPR011042">
    <property type="entry name" value="6-blade_b-propeller_TolB-like"/>
</dbReference>
<organism evidence="2 3">
    <name type="scientific">Methylomusa anaerophila</name>
    <dbReference type="NCBI Taxonomy" id="1930071"/>
    <lineage>
        <taxon>Bacteria</taxon>
        <taxon>Bacillati</taxon>
        <taxon>Bacillota</taxon>
        <taxon>Negativicutes</taxon>
        <taxon>Selenomonadales</taxon>
        <taxon>Sporomusaceae</taxon>
        <taxon>Methylomusa</taxon>
    </lineage>
</organism>
<keyword evidence="1" id="KW-0472">Membrane</keyword>
<evidence type="ECO:0000313" key="2">
    <source>
        <dbReference type="EMBL" id="BBB92572.1"/>
    </source>
</evidence>
<proteinExistence type="predicted"/>
<dbReference type="SUPFAM" id="SSF101898">
    <property type="entry name" value="NHL repeat"/>
    <property type="match status" value="1"/>
</dbReference>
<protein>
    <submittedName>
        <fullName evidence="2">Uncharacterized protein</fullName>
    </submittedName>
</protein>
<dbReference type="RefSeq" id="WP_126309508.1">
    <property type="nucleotide sequence ID" value="NZ_AP018449.1"/>
</dbReference>
<accession>A0A348ANC4</accession>
<dbReference type="KEGG" id="mana:MAMMFC1_03267"/>
<dbReference type="OrthoDB" id="1488190at2"/>
<reference evidence="2 3" key="1">
    <citation type="journal article" date="2018" name="Int. J. Syst. Evol. Microbiol.">
        <title>Methylomusa anaerophila gen. nov., sp. nov., an anaerobic methanol-utilizing bacterium isolated from a microbial fuel cell.</title>
        <authorList>
            <person name="Amano N."/>
            <person name="Yamamuro A."/>
            <person name="Miyahara M."/>
            <person name="Kouzuma A."/>
            <person name="Abe T."/>
            <person name="Watanabe K."/>
        </authorList>
    </citation>
    <scope>NUCLEOTIDE SEQUENCE [LARGE SCALE GENOMIC DNA]</scope>
    <source>
        <strain evidence="2 3">MMFC1</strain>
    </source>
</reference>
<sequence>MNIDHSKMEKRTFHFNLNHCSKIQNFKLAVGATKYEIKRHTPETIAFYRRENRFLALMAEDEIRNITHYAEEIALPNETVQMLKVTFDTGDTSVNIPGLALMWVHVPAAHRLKHRQKKINAGSKIHHPKVKLLCDSKPFSIDEMLRIYGEADYTITPMDIAVAIVFQHPQLASIDPKTAAIVLDDHIKKAPDLINFANSISAQGPATPAGGWATICPSVDKDGKALTWGKDYPSHKEGDVVYQYKLSAKTLDASGDSLSYSLTSSQDDDALKNITWSVNQGSGAMSVQNLSTSKLLATASDNSGYSFTVNCKTAGCGLTVYDNSLKYSKTDSTFSINVKNNFLRTLSAYVEFYDEAGNVVHKPDNWKENLPDWLQSIFETDSKKFISSVTCVNVILGIPMPTDPTNLSFSWPEEAVSCKIMLGGAGTSEWDEAVDLGGVFLTGIFQFGIPLLFLAAGAVITSTSWFKSFIADKDNVAAALGVTFGIVGGGTATACAVFNVKKVLTILADAIAGIIAGPGLEKLAVYICEKLTEAEMEEAIPYVGMATAIANRAIQFGEITESTVEILCSPATYKVDVNRTLPLQVKIHPDPTHGTAENPAVWPEVSDHYQVIVQYKGGTNFIMTGDMPTTTKSEPLILTFPQLPAGGEIQVSCGIFSETNWLAGKWTSSWVKAELPVDRDILALEGSIQENLVPLTADTYYSYKEKIVYDPVAAAHRWQPAMFVLPDGSDKSLDSAVISDAIRQTFSDSAINLSTSASVQIVKKGSEWKINDGADSYDVKKVQKDSIGNMEIQVYTHNQPLQTVDCLNPSNDGHNLGKLVDITINDHAYMLGYCWMASGQNIIPDGGQQPTNVQMYTFQNINVLGCPEDSLKFPAYGFSKQPYILYDQFGPAPLFAMPIAYETDLDSGKITPQISTLFTTYGYPLPTDATVTIVVQGTEWYVGEPGKQPAYDIRRVTDQLEVHPYPCQPYSPNNFYVDPVGDVYHLRQITLDNETPLDMSRQKSWGCFTEPHMDAFVVHPQGYVLGVSWMNSKMEILKLPDQPTTDDQAAPAIIVAGEGARQGLMSGPVALNVTPDGRVLVLETGNSRIQAFDINGNPVPSFDGSAVAQAAAAFAPNLDDQCVPLALRQVYADAGSPLSEEWNLQDGDMIYNINRRADGLTVTMQGANISQNWQIDNEGTLYQLKISGQQIDVSQNSRTLFTLDAEYAALLDIGITDEVRAAFQAQTITLSPKAQIAGDTFILSAASEETLALNSIPQELIDGLNARLIHIGTNPALHSEVMVIVNKPGQQWLIRDLPQSNAYSVTFDKDHNRLNMVNCLSYMPLYKKTGETDTTYLDMASEIKGYIYVLAYNDDGKKIADYYIDIYEPGGKWLSRTYGVNAGKFIVDMWRNMFTLNFESQLGPGGRTEPSVSEWIPSTPDGN</sequence>
<feature type="transmembrane region" description="Helical" evidence="1">
    <location>
        <begin position="444"/>
        <end position="466"/>
    </location>
</feature>
<dbReference type="Proteomes" id="UP000276437">
    <property type="component" value="Chromosome"/>
</dbReference>
<keyword evidence="1" id="KW-1133">Transmembrane helix</keyword>
<keyword evidence="1" id="KW-0812">Transmembrane</keyword>
<feature type="transmembrane region" description="Helical" evidence="1">
    <location>
        <begin position="478"/>
        <end position="500"/>
    </location>
</feature>
<gene>
    <name evidence="2" type="ORF">MAMMFC1_03267</name>
</gene>